<dbReference type="CDD" id="cd18820">
    <property type="entry name" value="GH43_LbAraf43-like"/>
    <property type="match status" value="1"/>
</dbReference>
<evidence type="ECO:0000256" key="1">
    <source>
        <dbReference type="ARBA" id="ARBA00009865"/>
    </source>
</evidence>
<evidence type="ECO:0000313" key="8">
    <source>
        <dbReference type="Proteomes" id="UP000011682"/>
    </source>
</evidence>
<organism evidence="7 8">
    <name type="scientific">Cystobacter fuscus (strain ATCC 25194 / DSM 2262 / NBRC 100088 / M29)</name>
    <dbReference type="NCBI Taxonomy" id="1242864"/>
    <lineage>
        <taxon>Bacteria</taxon>
        <taxon>Pseudomonadati</taxon>
        <taxon>Myxococcota</taxon>
        <taxon>Myxococcia</taxon>
        <taxon>Myxococcales</taxon>
        <taxon>Cystobacterineae</taxon>
        <taxon>Archangiaceae</taxon>
        <taxon>Cystobacter</taxon>
    </lineage>
</organism>
<protein>
    <submittedName>
        <fullName evidence="7">Alpha-L-arabinofuranosidase II</fullName>
    </submittedName>
</protein>
<comment type="caution">
    <text evidence="7">The sequence shown here is derived from an EMBL/GenBank/DDBJ whole genome shotgun (WGS) entry which is preliminary data.</text>
</comment>
<dbReference type="PANTHER" id="PTHR43817:SF1">
    <property type="entry name" value="HYDROLASE, FAMILY 43, PUTATIVE (AFU_ORTHOLOGUE AFUA_3G01660)-RELATED"/>
    <property type="match status" value="1"/>
</dbReference>
<dbReference type="EMBL" id="ANAH02000005">
    <property type="protein sequence ID" value="EPX63492.1"/>
    <property type="molecule type" value="Genomic_DNA"/>
</dbReference>
<dbReference type="Pfam" id="PF04616">
    <property type="entry name" value="Glyco_hydro_43"/>
    <property type="match status" value="1"/>
</dbReference>
<gene>
    <name evidence="7" type="ORF">D187_005898</name>
</gene>
<keyword evidence="2 6" id="KW-0732">Signal</keyword>
<keyword evidence="4 5" id="KW-0326">Glycosidase</keyword>
<sequence>MRLSKIYPGMALALSFLACGGPEVGPSVVHEPVGPSIVNEPVGTSEQAARLSIRNADPTVIRVNSTYISAEVEGGRIYVRTASSVDGLSGAARQVVFSNPNGWAEVWAPQLIKSGTTYYIYFTAGAGAAHRMYVIQSQSPNSGYTAPAPLALPDNKWAIDGTAFVYQGQWYFVWSGWVGDSNGEQTLFLARMSSPTQVTGARFVISQPRETWEKVDINPPCRVNEGPEPLIDPSGQLHIVYSANGSWGANYCLADLRLKAGGDPTYVWDWYKSNGCLFGAAANTLMSGWHPTLYAKGVGHHSFVLLNGDPNTSPPAGPTFPLAYHGVNKNEYPSDFWGARYWYSGTFQWWGNITYTRGTERNTGWSLKFYE</sequence>
<comment type="similarity">
    <text evidence="1 5">Belongs to the glycosyl hydrolase 43 family.</text>
</comment>
<dbReference type="SUPFAM" id="SSF75005">
    <property type="entry name" value="Arabinanase/levansucrase/invertase"/>
    <property type="match status" value="1"/>
</dbReference>
<dbReference type="InterPro" id="IPR023296">
    <property type="entry name" value="Glyco_hydro_beta-prop_sf"/>
</dbReference>
<dbReference type="GO" id="GO:0005975">
    <property type="term" value="P:carbohydrate metabolic process"/>
    <property type="evidence" value="ECO:0007669"/>
    <property type="project" value="InterPro"/>
</dbReference>
<dbReference type="PROSITE" id="PS51257">
    <property type="entry name" value="PROKAR_LIPOPROTEIN"/>
    <property type="match status" value="1"/>
</dbReference>
<proteinExistence type="inferred from homology"/>
<keyword evidence="8" id="KW-1185">Reference proteome</keyword>
<keyword evidence="3 5" id="KW-0378">Hydrolase</keyword>
<evidence type="ECO:0000256" key="6">
    <source>
        <dbReference type="SAM" id="SignalP"/>
    </source>
</evidence>
<name>S9PM03_CYSF2</name>
<evidence type="ECO:0000256" key="2">
    <source>
        <dbReference type="ARBA" id="ARBA00022729"/>
    </source>
</evidence>
<dbReference type="PANTHER" id="PTHR43817">
    <property type="entry name" value="GLYCOSYL HYDROLASE"/>
    <property type="match status" value="1"/>
</dbReference>
<feature type="signal peptide" evidence="6">
    <location>
        <begin position="1"/>
        <end position="20"/>
    </location>
</feature>
<dbReference type="GO" id="GO:0004553">
    <property type="term" value="F:hydrolase activity, hydrolyzing O-glycosyl compounds"/>
    <property type="evidence" value="ECO:0007669"/>
    <property type="project" value="InterPro"/>
</dbReference>
<dbReference type="eggNOG" id="COG3940">
    <property type="taxonomic scope" value="Bacteria"/>
</dbReference>
<dbReference type="Proteomes" id="UP000011682">
    <property type="component" value="Unassembled WGS sequence"/>
</dbReference>
<dbReference type="InterPro" id="IPR006710">
    <property type="entry name" value="Glyco_hydro_43"/>
</dbReference>
<reference evidence="7" key="1">
    <citation type="submission" date="2013-05" db="EMBL/GenBank/DDBJ databases">
        <title>Genome assembly of Cystobacter fuscus DSM 2262.</title>
        <authorList>
            <person name="Sharma G."/>
            <person name="Khatri I."/>
            <person name="Kaur C."/>
            <person name="Mayilraj S."/>
            <person name="Subramanian S."/>
        </authorList>
    </citation>
    <scope>NUCLEOTIDE SEQUENCE [LARGE SCALE GENOMIC DNA]</scope>
    <source>
        <strain evidence="7">DSM 2262</strain>
    </source>
</reference>
<evidence type="ECO:0000256" key="3">
    <source>
        <dbReference type="ARBA" id="ARBA00022801"/>
    </source>
</evidence>
<evidence type="ECO:0000256" key="4">
    <source>
        <dbReference type="ARBA" id="ARBA00023295"/>
    </source>
</evidence>
<dbReference type="Gene3D" id="2.115.10.20">
    <property type="entry name" value="Glycosyl hydrolase domain, family 43"/>
    <property type="match status" value="1"/>
</dbReference>
<dbReference type="RefSeq" id="WP_002623456.1">
    <property type="nucleotide sequence ID" value="NZ_ANAH02000005.1"/>
</dbReference>
<feature type="chain" id="PRO_5004567569" evidence="6">
    <location>
        <begin position="21"/>
        <end position="371"/>
    </location>
</feature>
<accession>S9PM03</accession>
<dbReference type="AlphaFoldDB" id="S9PM03"/>
<evidence type="ECO:0000313" key="7">
    <source>
        <dbReference type="EMBL" id="EPX63492.1"/>
    </source>
</evidence>
<evidence type="ECO:0000256" key="5">
    <source>
        <dbReference type="RuleBase" id="RU361187"/>
    </source>
</evidence>